<dbReference type="EMBL" id="QGKX02001521">
    <property type="protein sequence ID" value="KAF3513414.1"/>
    <property type="molecule type" value="Genomic_DNA"/>
</dbReference>
<dbReference type="Proteomes" id="UP000712600">
    <property type="component" value="Unassembled WGS sequence"/>
</dbReference>
<dbReference type="AlphaFoldDB" id="A0A8S9P795"/>
<comment type="caution">
    <text evidence="1">The sequence shown here is derived from an EMBL/GenBank/DDBJ whole genome shotgun (WGS) entry which is preliminary data.</text>
</comment>
<evidence type="ECO:0000313" key="2">
    <source>
        <dbReference type="Proteomes" id="UP000712600"/>
    </source>
</evidence>
<name>A0A8S9P795_BRACR</name>
<gene>
    <name evidence="1" type="ORF">F2Q69_00009163</name>
</gene>
<accession>A0A8S9P795</accession>
<proteinExistence type="predicted"/>
<organism evidence="1 2">
    <name type="scientific">Brassica cretica</name>
    <name type="common">Mustard</name>
    <dbReference type="NCBI Taxonomy" id="69181"/>
    <lineage>
        <taxon>Eukaryota</taxon>
        <taxon>Viridiplantae</taxon>
        <taxon>Streptophyta</taxon>
        <taxon>Embryophyta</taxon>
        <taxon>Tracheophyta</taxon>
        <taxon>Spermatophyta</taxon>
        <taxon>Magnoliopsida</taxon>
        <taxon>eudicotyledons</taxon>
        <taxon>Gunneridae</taxon>
        <taxon>Pentapetalae</taxon>
        <taxon>rosids</taxon>
        <taxon>malvids</taxon>
        <taxon>Brassicales</taxon>
        <taxon>Brassicaceae</taxon>
        <taxon>Brassiceae</taxon>
        <taxon>Brassica</taxon>
    </lineage>
</organism>
<sequence length="178" mass="20506">MNQTRSHEPNNQGSTDDLIVYSTGPITRARTKALRKSLGVLIRLIQEKDNHQVKDPKIIYNLSFSFFLDRLGVLSRLKFSLYTYVSAIARRFKDDLEECGDYGVFWTHLSAELDRRVRCLAIDGDLTTVILSPSFEKINSFALAFQCNRFEVDQYPIAEVILVLLKRGQSRERKLSSR</sequence>
<evidence type="ECO:0000313" key="1">
    <source>
        <dbReference type="EMBL" id="KAF3513414.1"/>
    </source>
</evidence>
<protein>
    <submittedName>
        <fullName evidence="1">Uncharacterized protein</fullName>
    </submittedName>
</protein>
<reference evidence="1" key="1">
    <citation type="submission" date="2019-12" db="EMBL/GenBank/DDBJ databases">
        <title>Genome sequencing and annotation of Brassica cretica.</title>
        <authorList>
            <person name="Studholme D.J."/>
            <person name="Sarris P."/>
        </authorList>
    </citation>
    <scope>NUCLEOTIDE SEQUENCE</scope>
    <source>
        <strain evidence="1">PFS-109/04</strain>
        <tissue evidence="1">Leaf</tissue>
    </source>
</reference>